<evidence type="ECO:0000313" key="1">
    <source>
        <dbReference type="EMBL" id="SVA16493.1"/>
    </source>
</evidence>
<dbReference type="EMBL" id="UINC01004736">
    <property type="protein sequence ID" value="SVA16493.1"/>
    <property type="molecule type" value="Genomic_DNA"/>
</dbReference>
<organism evidence="1">
    <name type="scientific">marine metagenome</name>
    <dbReference type="NCBI Taxonomy" id="408172"/>
    <lineage>
        <taxon>unclassified sequences</taxon>
        <taxon>metagenomes</taxon>
        <taxon>ecological metagenomes</taxon>
    </lineage>
</organism>
<sequence length="23" mass="2726">MCLAAHSRAYHDRYDSQQCIDIE</sequence>
<protein>
    <submittedName>
        <fullName evidence="1">Uncharacterized protein</fullName>
    </submittedName>
</protein>
<proteinExistence type="predicted"/>
<dbReference type="AlphaFoldDB" id="A0A381TR02"/>
<accession>A0A381TR02</accession>
<reference evidence="1" key="1">
    <citation type="submission" date="2018-05" db="EMBL/GenBank/DDBJ databases">
        <authorList>
            <person name="Lanie J.A."/>
            <person name="Ng W.-L."/>
            <person name="Kazmierczak K.M."/>
            <person name="Andrzejewski T.M."/>
            <person name="Davidsen T.M."/>
            <person name="Wayne K.J."/>
            <person name="Tettelin H."/>
            <person name="Glass J.I."/>
            <person name="Rusch D."/>
            <person name="Podicherti R."/>
            <person name="Tsui H.-C.T."/>
            <person name="Winkler M.E."/>
        </authorList>
    </citation>
    <scope>NUCLEOTIDE SEQUENCE</scope>
</reference>
<gene>
    <name evidence="1" type="ORF">METZ01_LOCUS69347</name>
</gene>
<name>A0A381TR02_9ZZZZ</name>